<evidence type="ECO:0000256" key="1">
    <source>
        <dbReference type="ARBA" id="ARBA00001968"/>
    </source>
</evidence>
<comment type="caution">
    <text evidence="4">Lacks conserved residue(s) required for the propagation of feature annotation.</text>
</comment>
<keyword evidence="2 4" id="KW-0378">Hydrolase</keyword>
<dbReference type="PIRSF" id="PIRSF006305">
    <property type="entry name" value="Maf"/>
    <property type="match status" value="1"/>
</dbReference>
<keyword evidence="3 4" id="KW-0546">Nucleotide metabolism</keyword>
<comment type="function">
    <text evidence="4">Nucleoside triphosphate pyrophosphatase that hydrolyzes dTTP and UTP. May have a dual role in cell division arrest and in preventing the incorporation of modified nucleotides into cellular nucleic acids.</text>
</comment>
<reference evidence="5 6" key="1">
    <citation type="submission" date="2020-08" db="EMBL/GenBank/DDBJ databases">
        <title>Bridging the membrane lipid divide: bacteria of the FCB group superphylum have the potential to synthesize archaeal ether lipids.</title>
        <authorList>
            <person name="Villanueva L."/>
            <person name="Von Meijenfeldt F.A.B."/>
            <person name="Westbye A.B."/>
            <person name="Yadav S."/>
            <person name="Hopmans E.C."/>
            <person name="Dutilh B.E."/>
            <person name="Sinninghe Damste J.S."/>
        </authorList>
    </citation>
    <scope>NUCLEOTIDE SEQUENCE [LARGE SCALE GENOMIC DNA]</scope>
    <source>
        <strain evidence="5">NIOZ-UU82</strain>
    </source>
</reference>
<dbReference type="EC" id="3.6.1.9" evidence="4"/>
<evidence type="ECO:0000256" key="3">
    <source>
        <dbReference type="ARBA" id="ARBA00023080"/>
    </source>
</evidence>
<accession>A0A8J6N877</accession>
<comment type="subcellular location">
    <subcellularLocation>
        <location evidence="4">Cytoplasm</location>
    </subcellularLocation>
</comment>
<dbReference type="PANTHER" id="PTHR43213">
    <property type="entry name" value="BIFUNCTIONAL DTTP/UTP PYROPHOSPHATASE/METHYLTRANSFERASE PROTEIN-RELATED"/>
    <property type="match status" value="1"/>
</dbReference>
<feature type="site" description="Important for substrate specificity" evidence="4">
    <location>
        <position position="81"/>
    </location>
</feature>
<feature type="site" description="Important for substrate specificity" evidence="4">
    <location>
        <position position="165"/>
    </location>
</feature>
<organism evidence="5 6">
    <name type="scientific">Candidatus Desulfaltia bathyphila</name>
    <dbReference type="NCBI Taxonomy" id="2841697"/>
    <lineage>
        <taxon>Bacteria</taxon>
        <taxon>Pseudomonadati</taxon>
        <taxon>Thermodesulfobacteriota</taxon>
        <taxon>Desulfobacteria</taxon>
        <taxon>Desulfobacterales</taxon>
        <taxon>Desulfobacterales incertae sedis</taxon>
        <taxon>Candidatus Desulfaltia</taxon>
    </lineage>
</organism>
<dbReference type="NCBIfam" id="TIGR00172">
    <property type="entry name" value="maf"/>
    <property type="match status" value="1"/>
</dbReference>
<keyword evidence="4" id="KW-0963">Cytoplasm</keyword>
<proteinExistence type="inferred from homology"/>
<dbReference type="Gene3D" id="3.90.950.10">
    <property type="match status" value="1"/>
</dbReference>
<comment type="caution">
    <text evidence="5">The sequence shown here is derived from an EMBL/GenBank/DDBJ whole genome shotgun (WGS) entry which is preliminary data.</text>
</comment>
<protein>
    <recommendedName>
        <fullName evidence="4">dTTP/UTP pyrophosphatase</fullName>
        <shortName evidence="4">dTTPase/UTPase</shortName>
        <ecNumber evidence="4">3.6.1.9</ecNumber>
    </recommendedName>
    <alternativeName>
        <fullName evidence="4">Nucleoside triphosphate pyrophosphatase</fullName>
    </alternativeName>
    <alternativeName>
        <fullName evidence="4">Nucleotide pyrophosphatase</fullName>
        <shortName evidence="4">Nucleotide PPase</shortName>
    </alternativeName>
</protein>
<dbReference type="InterPro" id="IPR029001">
    <property type="entry name" value="ITPase-like_fam"/>
</dbReference>
<dbReference type="GO" id="GO:0047429">
    <property type="term" value="F:nucleoside triphosphate diphosphatase activity"/>
    <property type="evidence" value="ECO:0007669"/>
    <property type="project" value="UniProtKB-EC"/>
</dbReference>
<dbReference type="AlphaFoldDB" id="A0A8J6N877"/>
<feature type="site" description="Important for substrate specificity" evidence="4">
    <location>
        <position position="18"/>
    </location>
</feature>
<comment type="similarity">
    <text evidence="4">Belongs to the Maf family. YhdE subfamily.</text>
</comment>
<sequence>MQKSCDNPILILASKSPRRRYLLEQAGLCFSVIPSDFDEKSVSLSLSETYGPETYVRVLAEKKAHDVSKRYPETWVIGADTIVLIGDTILGKPGSKAEAKSMLKCLGGQVHQVLTGYCICCEAKNKGFSETIKTEVLFKNLADEEIEWYINTKEPFDKAGAYAIQGLGTFLVKSINGSYTNVVGLPVCEIIEFLIKEGIVGVRSRG</sequence>
<evidence type="ECO:0000256" key="4">
    <source>
        <dbReference type="HAMAP-Rule" id="MF_00528"/>
    </source>
</evidence>
<dbReference type="Proteomes" id="UP000603545">
    <property type="component" value="Unassembled WGS sequence"/>
</dbReference>
<name>A0A8J6N877_9BACT</name>
<dbReference type="Pfam" id="PF02545">
    <property type="entry name" value="Maf"/>
    <property type="match status" value="1"/>
</dbReference>
<dbReference type="SUPFAM" id="SSF52972">
    <property type="entry name" value="ITPase-like"/>
    <property type="match status" value="1"/>
</dbReference>
<dbReference type="EMBL" id="JACNLL010000090">
    <property type="protein sequence ID" value="MBC8200298.1"/>
    <property type="molecule type" value="Genomic_DNA"/>
</dbReference>
<dbReference type="HAMAP" id="MF_00528">
    <property type="entry name" value="Maf"/>
    <property type="match status" value="1"/>
</dbReference>
<dbReference type="GO" id="GO:0005737">
    <property type="term" value="C:cytoplasm"/>
    <property type="evidence" value="ECO:0007669"/>
    <property type="project" value="UniProtKB-SubCell"/>
</dbReference>
<dbReference type="GO" id="GO:0009117">
    <property type="term" value="P:nucleotide metabolic process"/>
    <property type="evidence" value="ECO:0007669"/>
    <property type="project" value="UniProtKB-KW"/>
</dbReference>
<comment type="catalytic activity">
    <reaction evidence="4">
        <text>UTP + H2O = UMP + diphosphate + H(+)</text>
        <dbReference type="Rhea" id="RHEA:29395"/>
        <dbReference type="ChEBI" id="CHEBI:15377"/>
        <dbReference type="ChEBI" id="CHEBI:15378"/>
        <dbReference type="ChEBI" id="CHEBI:33019"/>
        <dbReference type="ChEBI" id="CHEBI:46398"/>
        <dbReference type="ChEBI" id="CHEBI:57865"/>
        <dbReference type="EC" id="3.6.1.9"/>
    </reaction>
</comment>
<feature type="active site" description="Proton acceptor" evidence="4">
    <location>
        <position position="80"/>
    </location>
</feature>
<comment type="catalytic activity">
    <reaction evidence="4">
        <text>dTTP + H2O = dTMP + diphosphate + H(+)</text>
        <dbReference type="Rhea" id="RHEA:28534"/>
        <dbReference type="ChEBI" id="CHEBI:15377"/>
        <dbReference type="ChEBI" id="CHEBI:15378"/>
        <dbReference type="ChEBI" id="CHEBI:33019"/>
        <dbReference type="ChEBI" id="CHEBI:37568"/>
        <dbReference type="ChEBI" id="CHEBI:63528"/>
        <dbReference type="EC" id="3.6.1.9"/>
    </reaction>
</comment>
<dbReference type="CDD" id="cd00555">
    <property type="entry name" value="Maf"/>
    <property type="match status" value="1"/>
</dbReference>
<comment type="cofactor">
    <cofactor evidence="1 4">
        <name>a divalent metal cation</name>
        <dbReference type="ChEBI" id="CHEBI:60240"/>
    </cofactor>
</comment>
<evidence type="ECO:0000313" key="5">
    <source>
        <dbReference type="EMBL" id="MBC8200298.1"/>
    </source>
</evidence>
<dbReference type="PANTHER" id="PTHR43213:SF5">
    <property type="entry name" value="BIFUNCTIONAL DTTP_UTP PYROPHOSPHATASE_METHYLTRANSFERASE PROTEIN-RELATED"/>
    <property type="match status" value="1"/>
</dbReference>
<evidence type="ECO:0000256" key="2">
    <source>
        <dbReference type="ARBA" id="ARBA00022801"/>
    </source>
</evidence>
<dbReference type="InterPro" id="IPR003697">
    <property type="entry name" value="Maf-like"/>
</dbReference>
<evidence type="ECO:0000313" key="6">
    <source>
        <dbReference type="Proteomes" id="UP000603545"/>
    </source>
</evidence>
<gene>
    <name evidence="5" type="primary">maf</name>
    <name evidence="5" type="ORF">H8E80_09715</name>
</gene>